<sequence length="425" mass="49260">MNKKFIIKICLKSQETVIFAELIWRNKDVIIMRNAFYKQPESIVYLTLSINLSYITSITKVSDEEYIKYKNTILNAPGNNGTYSDCACKEINDEIKNENTEEQLQKNSEIYKSNIKKNISINKDTEDKAQKTENFSDEKPKVIINIESDAQKTENTSDEKPKVTVNIEPKQPNIDNLKSLHQPITANSKIFRNVTVAEEAKTLEGNKEEESYKNKKEEKVLQSSLKIEPSKNVFKEIKQEQKAATEFNIFEKQKKDVEDKISSLNISTIRNEQSTPSPQSSYKKSQQPLKLNFNEKSKGQKFNLKDNIWKTKKIENSYSNKSNNAPTTPLIKLSDKFNIQNKKKYLSNNNDVSRNITITTNRNINISYKEKKYKDLNALFTTLQSNIEQSEDSKDWGIRDKISVIEKGKKLFNAGKINFYARRFY</sequence>
<reference evidence="2 3" key="1">
    <citation type="journal article" date="2015" name="Environ. Microbiol.">
        <title>Genome analyses suggest the presence of polyploidy and recent human-driven expansions in eight global populations of the honeybee pathogen Nosema ceranae.</title>
        <authorList>
            <person name="Pelin A."/>
            <person name="Selman M."/>
            <person name="Aris-Brosou S."/>
            <person name="Farinelli L."/>
            <person name="Corradi N."/>
        </authorList>
    </citation>
    <scope>NUCLEOTIDE SEQUENCE [LARGE SCALE GENOMIC DNA]</scope>
    <source>
        <strain evidence="2 3">PA08 1199</strain>
    </source>
</reference>
<feature type="region of interest" description="Disordered" evidence="1">
    <location>
        <begin position="268"/>
        <end position="287"/>
    </location>
</feature>
<feature type="compositionally biased region" description="Low complexity" evidence="1">
    <location>
        <begin position="273"/>
        <end position="287"/>
    </location>
</feature>
<proteinExistence type="predicted"/>
<dbReference type="Proteomes" id="UP000034350">
    <property type="component" value="Unassembled WGS sequence"/>
</dbReference>
<dbReference type="VEuPathDB" id="MicrosporidiaDB:NCER_101184"/>
<name>A0A0F9WCJ4_9MICR</name>
<protein>
    <submittedName>
        <fullName evidence="2">Uncharacterized protein</fullName>
    </submittedName>
</protein>
<dbReference type="AlphaFoldDB" id="A0A0F9WCJ4"/>
<organism evidence="2 3">
    <name type="scientific">Vairimorpha ceranae</name>
    <dbReference type="NCBI Taxonomy" id="40302"/>
    <lineage>
        <taxon>Eukaryota</taxon>
        <taxon>Fungi</taxon>
        <taxon>Fungi incertae sedis</taxon>
        <taxon>Microsporidia</taxon>
        <taxon>Nosematidae</taxon>
        <taxon>Vairimorpha</taxon>
    </lineage>
</organism>
<dbReference type="VEuPathDB" id="MicrosporidiaDB:AAJ76_6000017789"/>
<accession>A0A0F9WCJ4</accession>
<dbReference type="GeneID" id="36321001"/>
<gene>
    <name evidence="2" type="ORF">AAJ76_6000017789</name>
</gene>
<dbReference type="VEuPathDB" id="MicrosporidiaDB:G9O61_00g009980"/>
<evidence type="ECO:0000256" key="1">
    <source>
        <dbReference type="SAM" id="MobiDB-lite"/>
    </source>
</evidence>
<dbReference type="RefSeq" id="XP_024330297.1">
    <property type="nucleotide sequence ID" value="XM_024476053.1"/>
</dbReference>
<keyword evidence="3" id="KW-1185">Reference proteome</keyword>
<evidence type="ECO:0000313" key="3">
    <source>
        <dbReference type="Proteomes" id="UP000034350"/>
    </source>
</evidence>
<dbReference type="EMBL" id="JPQZ01000060">
    <property type="protein sequence ID" value="KKO74555.1"/>
    <property type="molecule type" value="Genomic_DNA"/>
</dbReference>
<evidence type="ECO:0000313" key="2">
    <source>
        <dbReference type="EMBL" id="KKO74555.1"/>
    </source>
</evidence>
<comment type="caution">
    <text evidence="2">The sequence shown here is derived from an EMBL/GenBank/DDBJ whole genome shotgun (WGS) entry which is preliminary data.</text>
</comment>